<dbReference type="AlphaFoldDB" id="A0A6J2T484"/>
<dbReference type="RefSeq" id="XP_030370085.1">
    <property type="nucleotide sequence ID" value="XM_030514225.1"/>
</dbReference>
<evidence type="ECO:0000313" key="1">
    <source>
        <dbReference type="Proteomes" id="UP000504634"/>
    </source>
</evidence>
<evidence type="ECO:0000313" key="2">
    <source>
        <dbReference type="RefSeq" id="XP_030370085.1"/>
    </source>
</evidence>
<protein>
    <submittedName>
        <fullName evidence="2">Uncharacterized protein LOC115620801 isoform X2</fullName>
    </submittedName>
</protein>
<accession>A0A6J2T484</accession>
<keyword evidence="1" id="KW-1185">Reference proteome</keyword>
<name>A0A6J2T484_DROLE</name>
<organism evidence="1 2">
    <name type="scientific">Drosophila lebanonensis</name>
    <name type="common">Fruit fly</name>
    <name type="synonym">Scaptodrosophila lebanonensis</name>
    <dbReference type="NCBI Taxonomy" id="7225"/>
    <lineage>
        <taxon>Eukaryota</taxon>
        <taxon>Metazoa</taxon>
        <taxon>Ecdysozoa</taxon>
        <taxon>Arthropoda</taxon>
        <taxon>Hexapoda</taxon>
        <taxon>Insecta</taxon>
        <taxon>Pterygota</taxon>
        <taxon>Neoptera</taxon>
        <taxon>Endopterygota</taxon>
        <taxon>Diptera</taxon>
        <taxon>Brachycera</taxon>
        <taxon>Muscomorpha</taxon>
        <taxon>Ephydroidea</taxon>
        <taxon>Drosophilidae</taxon>
        <taxon>Scaptodrosophila</taxon>
    </lineage>
</organism>
<dbReference type="GeneID" id="115620801"/>
<sequence>MTFKADANLADLVEICMLPALKENLDQLRLEPEHFGNYRAHLKAHLPILYDLLQSTEDTWLNGADPAQKQLRANLVLLLCELTAVKDILELEIRDKFVLDNANKLLNKLSQRLDSDVQAQIIKYYEEKLHKDCWKRQLGATHGFIRYLEDATKLQDLNIHGVIYDDVFRDTYNMDGHTLEGKKAVWNCLCLCLDHFTLMDRFVWNQCDDMLERLLHIITLSSGAETSICLLPFITKLCYHFSINRNEIETKLADDLTQSEALTECREVCMALNSYTSYRWAKSILQMLVLETEKLLQGIEICCSMLLEMLRCYLVCILPIPLQVIRMHLHEFFYKFPSSLMESLAVHSFEPRITMLVRQFIYTFVFQLKNGSYTNLPDDLQKFLIAFESLKLMN</sequence>
<gene>
    <name evidence="2" type="primary">LOC115620801</name>
</gene>
<reference evidence="2" key="1">
    <citation type="submission" date="2025-08" db="UniProtKB">
        <authorList>
            <consortium name="RefSeq"/>
        </authorList>
    </citation>
    <scope>IDENTIFICATION</scope>
    <source>
        <strain evidence="2">11010-0011.00</strain>
        <tissue evidence="2">Whole body</tissue>
    </source>
</reference>
<proteinExistence type="predicted"/>
<dbReference type="Proteomes" id="UP000504634">
    <property type="component" value="Unplaced"/>
</dbReference>